<proteinExistence type="predicted"/>
<evidence type="ECO:0000313" key="2">
    <source>
        <dbReference type="Proteomes" id="UP000006729"/>
    </source>
</evidence>
<dbReference type="EMBL" id="CM009306">
    <property type="protein sequence ID" value="PNS95195.1"/>
    <property type="molecule type" value="Genomic_DNA"/>
</dbReference>
<gene>
    <name evidence="1" type="ORF">POPTR_017G042700</name>
</gene>
<reference evidence="1 2" key="1">
    <citation type="journal article" date="2006" name="Science">
        <title>The genome of black cottonwood, Populus trichocarpa (Torr. &amp; Gray).</title>
        <authorList>
            <person name="Tuskan G.A."/>
            <person name="Difazio S."/>
            <person name="Jansson S."/>
            <person name="Bohlmann J."/>
            <person name="Grigoriev I."/>
            <person name="Hellsten U."/>
            <person name="Putnam N."/>
            <person name="Ralph S."/>
            <person name="Rombauts S."/>
            <person name="Salamov A."/>
            <person name="Schein J."/>
            <person name="Sterck L."/>
            <person name="Aerts A."/>
            <person name="Bhalerao R.R."/>
            <person name="Bhalerao R.P."/>
            <person name="Blaudez D."/>
            <person name="Boerjan W."/>
            <person name="Brun A."/>
            <person name="Brunner A."/>
            <person name="Busov V."/>
            <person name="Campbell M."/>
            <person name="Carlson J."/>
            <person name="Chalot M."/>
            <person name="Chapman J."/>
            <person name="Chen G.L."/>
            <person name="Cooper D."/>
            <person name="Coutinho P.M."/>
            <person name="Couturier J."/>
            <person name="Covert S."/>
            <person name="Cronk Q."/>
            <person name="Cunningham R."/>
            <person name="Davis J."/>
            <person name="Degroeve S."/>
            <person name="Dejardin A."/>
            <person name="Depamphilis C."/>
            <person name="Detter J."/>
            <person name="Dirks B."/>
            <person name="Dubchak I."/>
            <person name="Duplessis S."/>
            <person name="Ehlting J."/>
            <person name="Ellis B."/>
            <person name="Gendler K."/>
            <person name="Goodstein D."/>
            <person name="Gribskov M."/>
            <person name="Grimwood J."/>
            <person name="Groover A."/>
            <person name="Gunter L."/>
            <person name="Hamberger B."/>
            <person name="Heinze B."/>
            <person name="Helariutta Y."/>
            <person name="Henrissat B."/>
            <person name="Holligan D."/>
            <person name="Holt R."/>
            <person name="Huang W."/>
            <person name="Islam-Faridi N."/>
            <person name="Jones S."/>
            <person name="Jones-Rhoades M."/>
            <person name="Jorgensen R."/>
            <person name="Joshi C."/>
            <person name="Kangasjarvi J."/>
            <person name="Karlsson J."/>
            <person name="Kelleher C."/>
            <person name="Kirkpatrick R."/>
            <person name="Kirst M."/>
            <person name="Kohler A."/>
            <person name="Kalluri U."/>
            <person name="Larimer F."/>
            <person name="Leebens-Mack J."/>
            <person name="Leple J.C."/>
            <person name="Locascio P."/>
            <person name="Lou Y."/>
            <person name="Lucas S."/>
            <person name="Martin F."/>
            <person name="Montanini B."/>
            <person name="Napoli C."/>
            <person name="Nelson D.R."/>
            <person name="Nelson C."/>
            <person name="Nieminen K."/>
            <person name="Nilsson O."/>
            <person name="Pereda V."/>
            <person name="Peter G."/>
            <person name="Philippe R."/>
            <person name="Pilate G."/>
            <person name="Poliakov A."/>
            <person name="Razumovskaya J."/>
            <person name="Richardson P."/>
            <person name="Rinaldi C."/>
            <person name="Ritland K."/>
            <person name="Rouze P."/>
            <person name="Ryaboy D."/>
            <person name="Schmutz J."/>
            <person name="Schrader J."/>
            <person name="Segerman B."/>
            <person name="Shin H."/>
            <person name="Siddiqui A."/>
            <person name="Sterky F."/>
            <person name="Terry A."/>
            <person name="Tsai C.J."/>
            <person name="Uberbacher E."/>
            <person name="Unneberg P."/>
            <person name="Vahala J."/>
            <person name="Wall K."/>
            <person name="Wessler S."/>
            <person name="Yang G."/>
            <person name="Yin T."/>
            <person name="Douglas C."/>
            <person name="Marra M."/>
            <person name="Sandberg G."/>
            <person name="Van de Peer Y."/>
            <person name="Rokhsar D."/>
        </authorList>
    </citation>
    <scope>NUCLEOTIDE SEQUENCE [LARGE SCALE GENOMIC DNA]</scope>
    <source>
        <strain evidence="2">cv. Nisqually</strain>
    </source>
</reference>
<dbReference type="AlphaFoldDB" id="B9IJ64"/>
<name>B9IJ64_POPTR</name>
<protein>
    <submittedName>
        <fullName evidence="1">Uncharacterized protein</fullName>
    </submittedName>
</protein>
<sequence length="100" mass="11247">MAWMRGCWSYGGVGVEVVVTAERERESLMPGQQHGTLKLGYQRMAESVVLDQYCSGYKGNHLTRIILGGSTMAGLLDERLFLSCLRRERVLNALQERTPN</sequence>
<keyword evidence="2" id="KW-1185">Reference proteome</keyword>
<dbReference type="HOGENOM" id="CLU_2310968_0_0_1"/>
<organism evidence="1 2">
    <name type="scientific">Populus trichocarpa</name>
    <name type="common">Western balsam poplar</name>
    <name type="synonym">Populus balsamifera subsp. trichocarpa</name>
    <dbReference type="NCBI Taxonomy" id="3694"/>
    <lineage>
        <taxon>Eukaryota</taxon>
        <taxon>Viridiplantae</taxon>
        <taxon>Streptophyta</taxon>
        <taxon>Embryophyta</taxon>
        <taxon>Tracheophyta</taxon>
        <taxon>Spermatophyta</taxon>
        <taxon>Magnoliopsida</taxon>
        <taxon>eudicotyledons</taxon>
        <taxon>Gunneridae</taxon>
        <taxon>Pentapetalae</taxon>
        <taxon>rosids</taxon>
        <taxon>fabids</taxon>
        <taxon>Malpighiales</taxon>
        <taxon>Salicaceae</taxon>
        <taxon>Saliceae</taxon>
        <taxon>Populus</taxon>
    </lineage>
</organism>
<accession>B9IJ64</accession>
<evidence type="ECO:0000313" key="1">
    <source>
        <dbReference type="EMBL" id="PNS95195.1"/>
    </source>
</evidence>
<dbReference type="Proteomes" id="UP000006729">
    <property type="component" value="Chromosome 17"/>
</dbReference>
<dbReference type="InParanoid" id="B9IJ64"/>